<reference evidence="2" key="2">
    <citation type="submission" date="2020-09" db="EMBL/GenBank/DDBJ databases">
        <authorList>
            <person name="Sun Q."/>
            <person name="Zhou Y."/>
        </authorList>
    </citation>
    <scope>NUCLEOTIDE SEQUENCE</scope>
    <source>
        <strain evidence="2">CGMCC 1.15448</strain>
    </source>
</reference>
<dbReference type="RefSeq" id="WP_188927547.1">
    <property type="nucleotide sequence ID" value="NZ_BMJC01000001.1"/>
</dbReference>
<organism evidence="2 3">
    <name type="scientific">Puia dinghuensis</name>
    <dbReference type="NCBI Taxonomy" id="1792502"/>
    <lineage>
        <taxon>Bacteria</taxon>
        <taxon>Pseudomonadati</taxon>
        <taxon>Bacteroidota</taxon>
        <taxon>Chitinophagia</taxon>
        <taxon>Chitinophagales</taxon>
        <taxon>Chitinophagaceae</taxon>
        <taxon>Puia</taxon>
    </lineage>
</organism>
<protein>
    <submittedName>
        <fullName evidence="2">Uncharacterized protein</fullName>
    </submittedName>
</protein>
<accession>A0A8J2U6Q6</accession>
<dbReference type="EMBL" id="BMJC01000001">
    <property type="protein sequence ID" value="GGA82299.1"/>
    <property type="molecule type" value="Genomic_DNA"/>
</dbReference>
<feature type="signal peptide" evidence="1">
    <location>
        <begin position="1"/>
        <end position="22"/>
    </location>
</feature>
<keyword evidence="1" id="KW-0732">Signal</keyword>
<dbReference type="Pfam" id="PF13595">
    <property type="entry name" value="DUF4138"/>
    <property type="match status" value="1"/>
</dbReference>
<name>A0A8J2U6Q6_9BACT</name>
<dbReference type="InterPro" id="IPR022298">
    <property type="entry name" value="Conjug_transposon_TraN"/>
</dbReference>
<dbReference type="Proteomes" id="UP000607559">
    <property type="component" value="Unassembled WGS sequence"/>
</dbReference>
<sequence length="186" mass="21217">MTKLFILLTGYLLLSQPTYSVAQNIRSSVEYKSPRAPDIRDKDPTLKRCCEKIMKATPCIFFLHDRNGKMRFRVLGVYTHGATLFFLLRLNNRSSLDYDVDSIRFAITAAAGAKGLHPGSKALQPVYIYDSTATVPGFRRATTIYALRRFTLLPGRQLQIVVWERNGGRHLRIQATNNVLERARRI</sequence>
<dbReference type="AlphaFoldDB" id="A0A8J2U6Q6"/>
<feature type="chain" id="PRO_5035208552" evidence="1">
    <location>
        <begin position="23"/>
        <end position="186"/>
    </location>
</feature>
<evidence type="ECO:0000313" key="3">
    <source>
        <dbReference type="Proteomes" id="UP000607559"/>
    </source>
</evidence>
<evidence type="ECO:0000256" key="1">
    <source>
        <dbReference type="SAM" id="SignalP"/>
    </source>
</evidence>
<evidence type="ECO:0000313" key="2">
    <source>
        <dbReference type="EMBL" id="GGA82299.1"/>
    </source>
</evidence>
<reference evidence="2" key="1">
    <citation type="journal article" date="2014" name="Int. J. Syst. Evol. Microbiol.">
        <title>Complete genome sequence of Corynebacterium casei LMG S-19264T (=DSM 44701T), isolated from a smear-ripened cheese.</title>
        <authorList>
            <consortium name="US DOE Joint Genome Institute (JGI-PGF)"/>
            <person name="Walter F."/>
            <person name="Albersmeier A."/>
            <person name="Kalinowski J."/>
            <person name="Ruckert C."/>
        </authorList>
    </citation>
    <scope>NUCLEOTIDE SEQUENCE</scope>
    <source>
        <strain evidence="2">CGMCC 1.15448</strain>
    </source>
</reference>
<comment type="caution">
    <text evidence="2">The sequence shown here is derived from an EMBL/GenBank/DDBJ whole genome shotgun (WGS) entry which is preliminary data.</text>
</comment>
<gene>
    <name evidence="2" type="ORF">GCM10011511_01580</name>
</gene>
<keyword evidence="3" id="KW-1185">Reference proteome</keyword>
<proteinExistence type="predicted"/>